<dbReference type="EMBL" id="KF901129">
    <property type="protein sequence ID" value="AIF19081.1"/>
    <property type="molecule type" value="Genomic_DNA"/>
</dbReference>
<reference evidence="1" key="1">
    <citation type="journal article" date="2014" name="Genome Biol. Evol.">
        <title>Pangenome evidence for extensive interdomain horizontal transfer affecting lineage core and shell genes in uncultured planktonic thaumarchaeota and euryarchaeota.</title>
        <authorList>
            <person name="Deschamps P."/>
            <person name="Zivanovic Y."/>
            <person name="Moreira D."/>
            <person name="Rodriguez-Valera F."/>
            <person name="Lopez-Garcia P."/>
        </authorList>
    </citation>
    <scope>NUCLEOTIDE SEQUENCE</scope>
</reference>
<name>A0A075HRV0_9EURY</name>
<dbReference type="AlphaFoldDB" id="A0A075HRV0"/>
<proteinExistence type="predicted"/>
<sequence>MDDEVDCPDVYSQFQRGGGYDAPQLTVFQPLFDLLTNLLVHRTVVRLDCITIPRYGTAQLLDDLLSHPSCIDEYYGRRMRFDEVENALDVCSEDLLVVEGGVTEPWMR</sequence>
<organism evidence="1">
    <name type="scientific">uncultured marine group II/III euryarchaeote KM3_85_D06</name>
    <dbReference type="NCBI Taxonomy" id="1456528"/>
    <lineage>
        <taxon>Archaea</taxon>
        <taxon>Methanobacteriati</taxon>
        <taxon>Methanobacteriota</taxon>
        <taxon>environmental samples</taxon>
    </lineage>
</organism>
<protein>
    <submittedName>
        <fullName evidence="1">Uncharacterized protein</fullName>
    </submittedName>
</protein>
<accession>A0A075HRV0</accession>
<evidence type="ECO:0000313" key="1">
    <source>
        <dbReference type="EMBL" id="AIF19081.1"/>
    </source>
</evidence>